<evidence type="ECO:0000313" key="6">
    <source>
        <dbReference type="EMBL" id="KKL25570.1"/>
    </source>
</evidence>
<comment type="caution">
    <text evidence="6">The sequence shown here is derived from an EMBL/GenBank/DDBJ whole genome shotgun (WGS) entry which is preliminary data.</text>
</comment>
<dbReference type="GO" id="GO:0070006">
    <property type="term" value="F:metalloaminopeptidase activity"/>
    <property type="evidence" value="ECO:0007669"/>
    <property type="project" value="InterPro"/>
</dbReference>
<keyword evidence="2" id="KW-0645">Protease</keyword>
<dbReference type="PROSITE" id="PS00680">
    <property type="entry name" value="MAP_1"/>
    <property type="match status" value="1"/>
</dbReference>
<gene>
    <name evidence="6" type="ORF">LCGC14_2403980</name>
</gene>
<feature type="domain" description="Peptidase M24" evidence="5">
    <location>
        <begin position="12"/>
        <end position="243"/>
    </location>
</feature>
<name>A0A0F9BUG3_9ZZZZ</name>
<dbReference type="NCBIfam" id="TIGR00500">
    <property type="entry name" value="met_pdase_I"/>
    <property type="match status" value="1"/>
</dbReference>
<dbReference type="AlphaFoldDB" id="A0A0F9BUG3"/>
<organism evidence="6">
    <name type="scientific">marine sediment metagenome</name>
    <dbReference type="NCBI Taxonomy" id="412755"/>
    <lineage>
        <taxon>unclassified sequences</taxon>
        <taxon>metagenomes</taxon>
        <taxon>ecological metagenomes</taxon>
    </lineage>
</organism>
<keyword evidence="1" id="KW-0031">Aminopeptidase</keyword>
<accession>A0A0F9BUG3</accession>
<sequence>MILLKTKEELDIMDEANKFVHDVLDYIESHISIGVSTRELDSMAEEFLQQSSTKTKAEPAFKGYMGYPASLCVSINEEVVHGIPSDRIIQDGDIVSLDFGVKYKGFVGDAARTIIIGSVPEEVIQLVHNTKEALKLGVNQMRVGNRLHDIGKAIESMAHKHKYGNVKNFCGHGIGRNIHEEPHVFNFVNLNEPNIRLQEGMVLALEPMFNLGTSDVKLLKDKWTVITNDNNISAHFEVSVAVTRGEPRVLGNSQVFDS</sequence>
<dbReference type="EMBL" id="LAZR01036166">
    <property type="protein sequence ID" value="KKL25570.1"/>
    <property type="molecule type" value="Genomic_DNA"/>
</dbReference>
<dbReference type="PANTHER" id="PTHR43330">
    <property type="entry name" value="METHIONINE AMINOPEPTIDASE"/>
    <property type="match status" value="1"/>
</dbReference>
<dbReference type="Gene3D" id="3.90.230.10">
    <property type="entry name" value="Creatinase/methionine aminopeptidase superfamily"/>
    <property type="match status" value="1"/>
</dbReference>
<evidence type="ECO:0000259" key="5">
    <source>
        <dbReference type="Pfam" id="PF00557"/>
    </source>
</evidence>
<dbReference type="GO" id="GO:0046872">
    <property type="term" value="F:metal ion binding"/>
    <property type="evidence" value="ECO:0007669"/>
    <property type="project" value="UniProtKB-KW"/>
</dbReference>
<dbReference type="InterPro" id="IPR000994">
    <property type="entry name" value="Pept_M24"/>
</dbReference>
<dbReference type="PANTHER" id="PTHR43330:SF27">
    <property type="entry name" value="METHIONINE AMINOPEPTIDASE"/>
    <property type="match status" value="1"/>
</dbReference>
<dbReference type="Pfam" id="PF00557">
    <property type="entry name" value="Peptidase_M24"/>
    <property type="match status" value="1"/>
</dbReference>
<dbReference type="GO" id="GO:0005829">
    <property type="term" value="C:cytosol"/>
    <property type="evidence" value="ECO:0007669"/>
    <property type="project" value="TreeGrafter"/>
</dbReference>
<keyword evidence="4" id="KW-0378">Hydrolase</keyword>
<dbReference type="SUPFAM" id="SSF55920">
    <property type="entry name" value="Creatinase/aminopeptidase"/>
    <property type="match status" value="1"/>
</dbReference>
<evidence type="ECO:0000256" key="4">
    <source>
        <dbReference type="ARBA" id="ARBA00022801"/>
    </source>
</evidence>
<dbReference type="InterPro" id="IPR036005">
    <property type="entry name" value="Creatinase/aminopeptidase-like"/>
</dbReference>
<dbReference type="InterPro" id="IPR002467">
    <property type="entry name" value="Pept_M24A_MAP1"/>
</dbReference>
<evidence type="ECO:0000256" key="2">
    <source>
        <dbReference type="ARBA" id="ARBA00022670"/>
    </source>
</evidence>
<dbReference type="CDD" id="cd01086">
    <property type="entry name" value="MetAP1"/>
    <property type="match status" value="1"/>
</dbReference>
<reference evidence="6" key="1">
    <citation type="journal article" date="2015" name="Nature">
        <title>Complex archaea that bridge the gap between prokaryotes and eukaryotes.</title>
        <authorList>
            <person name="Spang A."/>
            <person name="Saw J.H."/>
            <person name="Jorgensen S.L."/>
            <person name="Zaremba-Niedzwiedzka K."/>
            <person name="Martijn J."/>
            <person name="Lind A.E."/>
            <person name="van Eijk R."/>
            <person name="Schleper C."/>
            <person name="Guy L."/>
            <person name="Ettema T.J."/>
        </authorList>
    </citation>
    <scope>NUCLEOTIDE SEQUENCE</scope>
</reference>
<dbReference type="InterPro" id="IPR001714">
    <property type="entry name" value="Pept_M24_MAP"/>
</dbReference>
<keyword evidence="3" id="KW-0479">Metal-binding</keyword>
<evidence type="ECO:0000256" key="1">
    <source>
        <dbReference type="ARBA" id="ARBA00022438"/>
    </source>
</evidence>
<protein>
    <recommendedName>
        <fullName evidence="5">Peptidase M24 domain-containing protein</fullName>
    </recommendedName>
</protein>
<proteinExistence type="inferred from homology"/>
<dbReference type="PRINTS" id="PR00599">
    <property type="entry name" value="MAPEPTIDASE"/>
</dbReference>
<dbReference type="HAMAP" id="MF_01974">
    <property type="entry name" value="MetAP_1"/>
    <property type="match status" value="1"/>
</dbReference>
<dbReference type="GO" id="GO:0006508">
    <property type="term" value="P:proteolysis"/>
    <property type="evidence" value="ECO:0007669"/>
    <property type="project" value="UniProtKB-KW"/>
</dbReference>
<evidence type="ECO:0000256" key="3">
    <source>
        <dbReference type="ARBA" id="ARBA00022723"/>
    </source>
</evidence>